<dbReference type="SUPFAM" id="SSF55008">
    <property type="entry name" value="HMA, heavy metal-associated domain"/>
    <property type="match status" value="1"/>
</dbReference>
<dbReference type="InterPro" id="IPR036163">
    <property type="entry name" value="HMA_dom_sf"/>
</dbReference>
<dbReference type="InterPro" id="IPR006121">
    <property type="entry name" value="HMA_dom"/>
</dbReference>
<dbReference type="Pfam" id="PF00403">
    <property type="entry name" value="HMA"/>
    <property type="match status" value="1"/>
</dbReference>
<name>A0A1G2KRY5_9BACT</name>
<proteinExistence type="predicted"/>
<dbReference type="EMBL" id="MHQL01000042">
    <property type="protein sequence ID" value="OHA02186.1"/>
    <property type="molecule type" value="Genomic_DNA"/>
</dbReference>
<evidence type="ECO:0000313" key="4">
    <source>
        <dbReference type="Proteomes" id="UP000177811"/>
    </source>
</evidence>
<dbReference type="PROSITE" id="PS50846">
    <property type="entry name" value="HMA_2"/>
    <property type="match status" value="1"/>
</dbReference>
<sequence length="71" mass="7639">MTKMHVEIAGMHCGACATGIQMLISQIDGVGNVSVDYNKKMGDVEFDEGKVKKDDIFKAIADLGYTAKEGN</sequence>
<organism evidence="3 4">
    <name type="scientific">Candidatus Sungbacteria bacterium RIFCSPHIGHO2_02_FULL_51_29</name>
    <dbReference type="NCBI Taxonomy" id="1802273"/>
    <lineage>
        <taxon>Bacteria</taxon>
        <taxon>Candidatus Sungiibacteriota</taxon>
    </lineage>
</organism>
<keyword evidence="1" id="KW-0479">Metal-binding</keyword>
<evidence type="ECO:0000259" key="2">
    <source>
        <dbReference type="PROSITE" id="PS50846"/>
    </source>
</evidence>
<comment type="caution">
    <text evidence="3">The sequence shown here is derived from an EMBL/GenBank/DDBJ whole genome shotgun (WGS) entry which is preliminary data.</text>
</comment>
<protein>
    <recommendedName>
        <fullName evidence="2">HMA domain-containing protein</fullName>
    </recommendedName>
</protein>
<dbReference type="Proteomes" id="UP000177811">
    <property type="component" value="Unassembled WGS sequence"/>
</dbReference>
<dbReference type="AlphaFoldDB" id="A0A1G2KRY5"/>
<evidence type="ECO:0000256" key="1">
    <source>
        <dbReference type="ARBA" id="ARBA00022723"/>
    </source>
</evidence>
<feature type="domain" description="HMA" evidence="2">
    <location>
        <begin position="2"/>
        <end position="68"/>
    </location>
</feature>
<dbReference type="FunFam" id="3.30.70.100:FF:000005">
    <property type="entry name" value="Copper-exporting P-type ATPase A"/>
    <property type="match status" value="1"/>
</dbReference>
<dbReference type="Gene3D" id="3.30.70.100">
    <property type="match status" value="1"/>
</dbReference>
<dbReference type="InterPro" id="IPR017969">
    <property type="entry name" value="Heavy-metal-associated_CS"/>
</dbReference>
<dbReference type="CDD" id="cd00371">
    <property type="entry name" value="HMA"/>
    <property type="match status" value="1"/>
</dbReference>
<gene>
    <name evidence="3" type="ORF">A3C16_00670</name>
</gene>
<dbReference type="PROSITE" id="PS01047">
    <property type="entry name" value="HMA_1"/>
    <property type="match status" value="1"/>
</dbReference>
<reference evidence="3 4" key="1">
    <citation type="journal article" date="2016" name="Nat. Commun.">
        <title>Thousands of microbial genomes shed light on interconnected biogeochemical processes in an aquifer system.</title>
        <authorList>
            <person name="Anantharaman K."/>
            <person name="Brown C.T."/>
            <person name="Hug L.A."/>
            <person name="Sharon I."/>
            <person name="Castelle C.J."/>
            <person name="Probst A.J."/>
            <person name="Thomas B.C."/>
            <person name="Singh A."/>
            <person name="Wilkins M.J."/>
            <person name="Karaoz U."/>
            <person name="Brodie E.L."/>
            <person name="Williams K.H."/>
            <person name="Hubbard S.S."/>
            <person name="Banfield J.F."/>
        </authorList>
    </citation>
    <scope>NUCLEOTIDE SEQUENCE [LARGE SCALE GENOMIC DNA]</scope>
</reference>
<dbReference type="GO" id="GO:0046872">
    <property type="term" value="F:metal ion binding"/>
    <property type="evidence" value="ECO:0007669"/>
    <property type="project" value="UniProtKB-KW"/>
</dbReference>
<evidence type="ECO:0000313" key="3">
    <source>
        <dbReference type="EMBL" id="OHA02186.1"/>
    </source>
</evidence>
<accession>A0A1G2KRY5</accession>